<evidence type="ECO:0000256" key="3">
    <source>
        <dbReference type="ARBA" id="ARBA00015926"/>
    </source>
</evidence>
<evidence type="ECO:0000256" key="7">
    <source>
        <dbReference type="ARBA" id="ARBA00022833"/>
    </source>
</evidence>
<dbReference type="Proteomes" id="UP001213681">
    <property type="component" value="Unassembled WGS sequence"/>
</dbReference>
<dbReference type="InterPro" id="IPR034012">
    <property type="entry name" value="Zn_ribbon_RPB9_C"/>
</dbReference>
<dbReference type="EMBL" id="JAPVEA010000008">
    <property type="protein sequence ID" value="KAJ5438179.1"/>
    <property type="molecule type" value="Genomic_DNA"/>
</dbReference>
<comment type="caution">
    <text evidence="14">The sequence shown here is derived from an EMBL/GenBank/DDBJ whole genome shotgun (WGS) entry which is preliminary data.</text>
</comment>
<dbReference type="SUPFAM" id="SSF57783">
    <property type="entry name" value="Zinc beta-ribbon"/>
    <property type="match status" value="2"/>
</dbReference>
<dbReference type="GO" id="GO:0003899">
    <property type="term" value="F:DNA-directed RNA polymerase activity"/>
    <property type="evidence" value="ECO:0007669"/>
    <property type="project" value="InterPro"/>
</dbReference>
<dbReference type="GO" id="GO:0003676">
    <property type="term" value="F:nucleic acid binding"/>
    <property type="evidence" value="ECO:0007669"/>
    <property type="project" value="InterPro"/>
</dbReference>
<dbReference type="SMART" id="SM00440">
    <property type="entry name" value="ZnF_C2C2"/>
    <property type="match status" value="1"/>
</dbReference>
<dbReference type="GO" id="GO:0005730">
    <property type="term" value="C:nucleolus"/>
    <property type="evidence" value="ECO:0007669"/>
    <property type="project" value="UniProtKB-SubCell"/>
</dbReference>
<dbReference type="GO" id="GO:0008270">
    <property type="term" value="F:zinc ion binding"/>
    <property type="evidence" value="ECO:0007669"/>
    <property type="project" value="UniProtKB-KW"/>
</dbReference>
<keyword evidence="8 12" id="KW-0804">Transcription</keyword>
<evidence type="ECO:0000256" key="1">
    <source>
        <dbReference type="ARBA" id="ARBA00004604"/>
    </source>
</evidence>
<evidence type="ECO:0000313" key="15">
    <source>
        <dbReference type="Proteomes" id="UP001213681"/>
    </source>
</evidence>
<dbReference type="Gene3D" id="2.20.25.10">
    <property type="match status" value="2"/>
</dbReference>
<keyword evidence="4 12" id="KW-0240">DNA-directed RNA polymerase</keyword>
<reference evidence="14" key="2">
    <citation type="journal article" date="2023" name="IMA Fungus">
        <title>Comparative genomic study of the Penicillium genus elucidates a diverse pangenome and 15 lateral gene transfer events.</title>
        <authorList>
            <person name="Petersen C."/>
            <person name="Sorensen T."/>
            <person name="Nielsen M.R."/>
            <person name="Sondergaard T.E."/>
            <person name="Sorensen J.L."/>
            <person name="Fitzpatrick D.A."/>
            <person name="Frisvad J.C."/>
            <person name="Nielsen K.L."/>
        </authorList>
    </citation>
    <scope>NUCLEOTIDE SEQUENCE</scope>
    <source>
        <strain evidence="14">IBT 16125</strain>
    </source>
</reference>
<evidence type="ECO:0000256" key="11">
    <source>
        <dbReference type="PROSITE-ProRule" id="PRU00472"/>
    </source>
</evidence>
<evidence type="ECO:0000313" key="14">
    <source>
        <dbReference type="EMBL" id="KAJ5438179.1"/>
    </source>
</evidence>
<evidence type="ECO:0000256" key="12">
    <source>
        <dbReference type="RuleBase" id="RU003474"/>
    </source>
</evidence>
<evidence type="ECO:0000256" key="2">
    <source>
        <dbReference type="ARBA" id="ARBA00011730"/>
    </source>
</evidence>
<dbReference type="GeneID" id="81602802"/>
<dbReference type="GO" id="GO:0001193">
    <property type="term" value="P:maintenance of transcriptional fidelity during transcription elongation by RNA polymerase II"/>
    <property type="evidence" value="ECO:0007669"/>
    <property type="project" value="TreeGrafter"/>
</dbReference>
<keyword evidence="7" id="KW-0862">Zinc</keyword>
<evidence type="ECO:0000256" key="10">
    <source>
        <dbReference type="ARBA" id="ARBA00042129"/>
    </source>
</evidence>
<dbReference type="GO" id="GO:0006283">
    <property type="term" value="P:transcription-coupled nucleotide-excision repair"/>
    <property type="evidence" value="ECO:0007669"/>
    <property type="project" value="TreeGrafter"/>
</dbReference>
<protein>
    <recommendedName>
        <fullName evidence="3">DNA-directed RNA polymerase II subunit RPB9</fullName>
    </recommendedName>
    <alternativeName>
        <fullName evidence="10">DNA-directed RNA polymerase II subunit 9</fullName>
    </alternativeName>
</protein>
<dbReference type="Pfam" id="PF01096">
    <property type="entry name" value="Zn_ribbon_TFIIS"/>
    <property type="match status" value="1"/>
</dbReference>
<evidence type="ECO:0000259" key="13">
    <source>
        <dbReference type="PROSITE" id="PS51133"/>
    </source>
</evidence>
<keyword evidence="15" id="KW-1185">Reference proteome</keyword>
<evidence type="ECO:0000256" key="9">
    <source>
        <dbReference type="ARBA" id="ARBA00023242"/>
    </source>
</evidence>
<reference evidence="14" key="1">
    <citation type="submission" date="2022-12" db="EMBL/GenBank/DDBJ databases">
        <authorList>
            <person name="Petersen C."/>
        </authorList>
    </citation>
    <scope>NUCLEOTIDE SEQUENCE</scope>
    <source>
        <strain evidence="14">IBT 16125</strain>
    </source>
</reference>
<keyword evidence="5 12" id="KW-0479">Metal-binding</keyword>
<evidence type="ECO:0000256" key="8">
    <source>
        <dbReference type="ARBA" id="ARBA00023163"/>
    </source>
</evidence>
<dbReference type="InterPro" id="IPR001529">
    <property type="entry name" value="Zn_ribbon_RPB9"/>
</dbReference>
<dbReference type="AlphaFoldDB" id="A0AAD6FYN0"/>
<comment type="similarity">
    <text evidence="12">Belongs to the archaeal rpoM/eukaryotic RPA12/RPB9/RPC11 RNA polymerase family.</text>
</comment>
<dbReference type="PANTHER" id="PTHR11239:SF1">
    <property type="entry name" value="DNA-DIRECTED RNA POLYMERASE II SUBUNIT RPB9"/>
    <property type="match status" value="1"/>
</dbReference>
<proteinExistence type="inferred from homology"/>
<dbReference type="RefSeq" id="XP_056761408.1">
    <property type="nucleotide sequence ID" value="XM_056912559.1"/>
</dbReference>
<dbReference type="GO" id="GO:0005665">
    <property type="term" value="C:RNA polymerase II, core complex"/>
    <property type="evidence" value="ECO:0007669"/>
    <property type="project" value="TreeGrafter"/>
</dbReference>
<comment type="subunit">
    <text evidence="2">Component of the RNA polymerase II (Pol II) complex consisting of 12 subunits.</text>
</comment>
<dbReference type="InterPro" id="IPR012164">
    <property type="entry name" value="Rpa12/Rpb9/Rpc10/TFS"/>
</dbReference>
<dbReference type="PANTHER" id="PTHR11239">
    <property type="entry name" value="DNA-DIRECTED RNA POLYMERASE"/>
    <property type="match status" value="1"/>
</dbReference>
<evidence type="ECO:0000256" key="4">
    <source>
        <dbReference type="ARBA" id="ARBA00022478"/>
    </source>
</evidence>
<accession>A0AAD6FYN0</accession>
<organism evidence="14 15">
    <name type="scientific">Penicillium daleae</name>
    <dbReference type="NCBI Taxonomy" id="63821"/>
    <lineage>
        <taxon>Eukaryota</taxon>
        <taxon>Fungi</taxon>
        <taxon>Dikarya</taxon>
        <taxon>Ascomycota</taxon>
        <taxon>Pezizomycotina</taxon>
        <taxon>Eurotiomycetes</taxon>
        <taxon>Eurotiomycetidae</taxon>
        <taxon>Eurotiales</taxon>
        <taxon>Aspergillaceae</taxon>
        <taxon>Penicillium</taxon>
    </lineage>
</organism>
<dbReference type="CDD" id="cd10508">
    <property type="entry name" value="Zn-ribbon_RPB9"/>
    <property type="match status" value="1"/>
</dbReference>
<name>A0AAD6FYN0_9EURO</name>
<evidence type="ECO:0000256" key="6">
    <source>
        <dbReference type="ARBA" id="ARBA00022771"/>
    </source>
</evidence>
<dbReference type="Pfam" id="PF02150">
    <property type="entry name" value="Zn_ribbon_RPB9"/>
    <property type="match status" value="1"/>
</dbReference>
<dbReference type="GO" id="GO:0006367">
    <property type="term" value="P:transcription initiation at RNA polymerase II promoter"/>
    <property type="evidence" value="ECO:0007669"/>
    <property type="project" value="TreeGrafter"/>
</dbReference>
<keyword evidence="6 11" id="KW-0863">Zinc-finger</keyword>
<dbReference type="SMART" id="SM00661">
    <property type="entry name" value="RPOL9"/>
    <property type="match status" value="1"/>
</dbReference>
<keyword evidence="9" id="KW-0539">Nucleus</keyword>
<feature type="domain" description="TFIIS-type" evidence="13">
    <location>
        <begin position="149"/>
        <end position="189"/>
    </location>
</feature>
<dbReference type="FunFam" id="2.20.25.10:FF:000008">
    <property type="entry name" value="DNA-directed RNA polymerase II subunit RPB9"/>
    <property type="match status" value="1"/>
</dbReference>
<evidence type="ECO:0000256" key="5">
    <source>
        <dbReference type="ARBA" id="ARBA00022723"/>
    </source>
</evidence>
<gene>
    <name evidence="14" type="ORF">N7458_009177</name>
</gene>
<sequence>MSASPTPSGGADSKPADQIHFRFCRECSNLLYPKEDRVTNQLMFTCRTCHVGEPATSHCVYQNKLNSQVGDTAGVTQDVASDPTVCSPESLFVGFLTIPGFCACCGKEIACVTCGRAYYAVPKDLPDGNLSPVSDAPSNVSSIDALPRANKLCPSCGENEAVFFQSQQRSAESGMKLYYVCCACGTVFT</sequence>
<dbReference type="PROSITE" id="PS51133">
    <property type="entry name" value="ZF_TFIIS_2"/>
    <property type="match status" value="1"/>
</dbReference>
<comment type="subcellular location">
    <subcellularLocation>
        <location evidence="1">Nucleus</location>
        <location evidence="1">Nucleolus</location>
    </subcellularLocation>
</comment>
<dbReference type="InterPro" id="IPR001222">
    <property type="entry name" value="Znf_TFIIS"/>
</dbReference>